<gene>
    <name evidence="3" type="ORF">GGQ92_002388</name>
</gene>
<feature type="signal peptide" evidence="2">
    <location>
        <begin position="1"/>
        <end position="19"/>
    </location>
</feature>
<dbReference type="PROSITE" id="PS51257">
    <property type="entry name" value="PROKAR_LIPOPROTEIN"/>
    <property type="match status" value="1"/>
</dbReference>
<evidence type="ECO:0000313" key="3">
    <source>
        <dbReference type="EMBL" id="MBB6513576.1"/>
    </source>
</evidence>
<dbReference type="Proteomes" id="UP000572212">
    <property type="component" value="Unassembled WGS sequence"/>
</dbReference>
<feature type="chain" id="PRO_5039642050" evidence="2">
    <location>
        <begin position="20"/>
        <end position="443"/>
    </location>
</feature>
<accession>A0A841RQC7</accession>
<dbReference type="InterPro" id="IPR006059">
    <property type="entry name" value="SBP"/>
</dbReference>
<evidence type="ECO:0000256" key="2">
    <source>
        <dbReference type="SAM" id="SignalP"/>
    </source>
</evidence>
<sequence length="443" mass="48781">MKKLSMLVLTMITVFVLVACSSGESKESSNSNADTSNDTDTNTEESSNNEEEITLNFWAFGATNYEEMAAEYEEENPNVQIKFKTSETDEHHDALFNALSAGSGAPDIVLLEIDQFDRFKNAQDRFVNLYDLGAEEIEGNYLDWKWQGGENLDGDFLFGLPTDIGPKALYYRTDVFEEAGLPTEPEEVEALIDSPEAFIEAGKQVKEKTGKPFVDSIEMAFRAYLDAAEEGYLNPDGELIVEEDGSAVKKAYDFAVELHEAGLVGNFTLWSPEWANAVNEGGFAAELGAGWLKGWLEENAPDATGKFRVATLPSEFSANWGGSYLAIPAETEHSQAAYDFISWLTSAEGQLKSFQSHGLFPSAPEVYEQDEFKNNGDEFFGGQVSSVVFAEAAQDVSGTIYKGEKYVAVHNEFNNALINVQDGADPEEEWEAAVERAKGLVSR</sequence>
<dbReference type="AlphaFoldDB" id="A0A841RQC7"/>
<dbReference type="PANTHER" id="PTHR43649:SF32">
    <property type="entry name" value="SUGAR BINDING SECRETED PROTEIN"/>
    <property type="match status" value="1"/>
</dbReference>
<feature type="region of interest" description="Disordered" evidence="1">
    <location>
        <begin position="24"/>
        <end position="50"/>
    </location>
</feature>
<dbReference type="Gene3D" id="3.40.190.10">
    <property type="entry name" value="Periplasmic binding protein-like II"/>
    <property type="match status" value="1"/>
</dbReference>
<dbReference type="EMBL" id="JACHON010000013">
    <property type="protein sequence ID" value="MBB6513576.1"/>
    <property type="molecule type" value="Genomic_DNA"/>
</dbReference>
<reference evidence="3 4" key="1">
    <citation type="submission" date="2020-08" db="EMBL/GenBank/DDBJ databases">
        <title>Genomic Encyclopedia of Type Strains, Phase IV (KMG-IV): sequencing the most valuable type-strain genomes for metagenomic binning, comparative biology and taxonomic classification.</title>
        <authorList>
            <person name="Goeker M."/>
        </authorList>
    </citation>
    <scope>NUCLEOTIDE SEQUENCE [LARGE SCALE GENOMIC DNA]</scope>
    <source>
        <strain evidence="3 4">DSM 11805</strain>
    </source>
</reference>
<feature type="compositionally biased region" description="Low complexity" evidence="1">
    <location>
        <begin position="28"/>
        <end position="40"/>
    </location>
</feature>
<dbReference type="PANTHER" id="PTHR43649">
    <property type="entry name" value="ARABINOSE-BINDING PROTEIN-RELATED"/>
    <property type="match status" value="1"/>
</dbReference>
<keyword evidence="2" id="KW-0732">Signal</keyword>
<protein>
    <submittedName>
        <fullName evidence="3">Cellobiose transport system substrate-binding protein</fullName>
    </submittedName>
</protein>
<dbReference type="InterPro" id="IPR050490">
    <property type="entry name" value="Bact_solute-bd_prot1"/>
</dbReference>
<dbReference type="Pfam" id="PF13416">
    <property type="entry name" value="SBP_bac_8"/>
    <property type="match status" value="1"/>
</dbReference>
<name>A0A841RQC7_9BACI</name>
<evidence type="ECO:0000313" key="4">
    <source>
        <dbReference type="Proteomes" id="UP000572212"/>
    </source>
</evidence>
<feature type="compositionally biased region" description="Acidic residues" evidence="1">
    <location>
        <begin position="41"/>
        <end position="50"/>
    </location>
</feature>
<evidence type="ECO:0000256" key="1">
    <source>
        <dbReference type="SAM" id="MobiDB-lite"/>
    </source>
</evidence>
<dbReference type="SUPFAM" id="SSF53850">
    <property type="entry name" value="Periplasmic binding protein-like II"/>
    <property type="match status" value="1"/>
</dbReference>
<organism evidence="3 4">
    <name type="scientific">Gracilibacillus halotolerans</name>
    <dbReference type="NCBI Taxonomy" id="74386"/>
    <lineage>
        <taxon>Bacteria</taxon>
        <taxon>Bacillati</taxon>
        <taxon>Bacillota</taxon>
        <taxon>Bacilli</taxon>
        <taxon>Bacillales</taxon>
        <taxon>Bacillaceae</taxon>
        <taxon>Gracilibacillus</taxon>
    </lineage>
</organism>
<proteinExistence type="predicted"/>
<comment type="caution">
    <text evidence="3">The sequence shown here is derived from an EMBL/GenBank/DDBJ whole genome shotgun (WGS) entry which is preliminary data.</text>
</comment>
<keyword evidence="4" id="KW-1185">Reference proteome</keyword>